<comment type="subcellular location">
    <subcellularLocation>
        <location evidence="9">Cytoplasm</location>
    </subcellularLocation>
</comment>
<feature type="binding site" evidence="9">
    <location>
        <begin position="13"/>
        <end position="18"/>
    </location>
    <ligand>
        <name>ATP</name>
        <dbReference type="ChEBI" id="CHEBI:30616"/>
    </ligand>
</feature>
<feature type="active site" evidence="9">
    <location>
        <position position="38"/>
    </location>
</feature>
<dbReference type="GO" id="GO:0004141">
    <property type="term" value="F:dethiobiotin synthase activity"/>
    <property type="evidence" value="ECO:0007669"/>
    <property type="project" value="UniProtKB-UniRule"/>
</dbReference>
<comment type="pathway">
    <text evidence="9">Cofactor biosynthesis; biotin biosynthesis; biotin from 7,8-diaminononanoate: step 1/2.</text>
</comment>
<organism evidence="10 11">
    <name type="scientific">Candidatus Scatenecus faecavium</name>
    <dbReference type="NCBI Taxonomy" id="2840915"/>
    <lineage>
        <taxon>Bacteria</taxon>
        <taxon>Candidatus Scatenecus</taxon>
    </lineage>
</organism>
<evidence type="ECO:0000313" key="11">
    <source>
        <dbReference type="Proteomes" id="UP000824139"/>
    </source>
</evidence>
<comment type="caution">
    <text evidence="10">The sequence shown here is derived from an EMBL/GenBank/DDBJ whole genome shotgun (WGS) entry which is preliminary data.</text>
</comment>
<keyword evidence="1 9" id="KW-0963">Cytoplasm</keyword>
<reference evidence="10" key="2">
    <citation type="journal article" date="2021" name="PeerJ">
        <title>Extensive microbial diversity within the chicken gut microbiome revealed by metagenomics and culture.</title>
        <authorList>
            <person name="Gilroy R."/>
            <person name="Ravi A."/>
            <person name="Getino M."/>
            <person name="Pursley I."/>
            <person name="Horton D.L."/>
            <person name="Alikhan N.F."/>
            <person name="Baker D."/>
            <person name="Gharbi K."/>
            <person name="Hall N."/>
            <person name="Watson M."/>
            <person name="Adriaenssens E.M."/>
            <person name="Foster-Nyarko E."/>
            <person name="Jarju S."/>
            <person name="Secka A."/>
            <person name="Antonio M."/>
            <person name="Oren A."/>
            <person name="Chaudhuri R.R."/>
            <person name="La Ragione R."/>
            <person name="Hildebrand F."/>
            <person name="Pallen M.J."/>
        </authorList>
    </citation>
    <scope>NUCLEOTIDE SEQUENCE</scope>
    <source>
        <strain evidence="10">CHK152-2994</strain>
    </source>
</reference>
<dbReference type="SUPFAM" id="SSF52540">
    <property type="entry name" value="P-loop containing nucleoside triphosphate hydrolases"/>
    <property type="match status" value="1"/>
</dbReference>
<dbReference type="CDD" id="cd03109">
    <property type="entry name" value="DTBS"/>
    <property type="match status" value="1"/>
</dbReference>
<keyword evidence="7 9" id="KW-0460">Magnesium</keyword>
<dbReference type="EMBL" id="DVJO01000221">
    <property type="protein sequence ID" value="HIS83935.1"/>
    <property type="molecule type" value="Genomic_DNA"/>
</dbReference>
<dbReference type="Proteomes" id="UP000824139">
    <property type="component" value="Unassembled WGS sequence"/>
</dbReference>
<evidence type="ECO:0000256" key="2">
    <source>
        <dbReference type="ARBA" id="ARBA00022598"/>
    </source>
</evidence>
<keyword evidence="4 9" id="KW-0547">Nucleotide-binding</keyword>
<feature type="binding site" evidence="9">
    <location>
        <position position="116"/>
    </location>
    <ligand>
        <name>Mg(2+)</name>
        <dbReference type="ChEBI" id="CHEBI:18420"/>
    </ligand>
</feature>
<comment type="subunit">
    <text evidence="9">Homodimer.</text>
</comment>
<dbReference type="AlphaFoldDB" id="A0A9D1K4F7"/>
<evidence type="ECO:0000256" key="3">
    <source>
        <dbReference type="ARBA" id="ARBA00022723"/>
    </source>
</evidence>
<dbReference type="InterPro" id="IPR004472">
    <property type="entry name" value="DTB_synth_BioD"/>
</dbReference>
<dbReference type="GO" id="GO:0000287">
    <property type="term" value="F:magnesium ion binding"/>
    <property type="evidence" value="ECO:0007669"/>
    <property type="project" value="UniProtKB-UniRule"/>
</dbReference>
<feature type="binding site" evidence="9">
    <location>
        <position position="55"/>
    </location>
    <ligand>
        <name>ATP</name>
        <dbReference type="ChEBI" id="CHEBI:30616"/>
    </ligand>
</feature>
<accession>A0A9D1K4F7</accession>
<evidence type="ECO:0000256" key="7">
    <source>
        <dbReference type="ARBA" id="ARBA00022842"/>
    </source>
</evidence>
<sequence length="223" mass="24335">MAKGIFITATGTDVGKTYISALIVKKLREAGLNCGYYKPALSGAEEVNGKIIPGDCNYVFKESGIEKNPAEYVSYIFKPAVSPHLASQIEHNPIKLDKIKNDFKRISSEFDYVLVEGAGGIVCPFNLNKGEELLLPAVIKALNLDIIIVASASLGTINSTVLTVEYARTCGINIKGIILNNYDENDFMQQDNKKQVENLTGIKVLATVKKGEKTINIDETIFS</sequence>
<feature type="binding site" evidence="9">
    <location>
        <position position="17"/>
    </location>
    <ligand>
        <name>Mg(2+)</name>
        <dbReference type="ChEBI" id="CHEBI:18420"/>
    </ligand>
</feature>
<name>A0A9D1K4F7_9BACT</name>
<comment type="caution">
    <text evidence="9">Lacks conserved residue(s) required for the propagation of feature annotation.</text>
</comment>
<feature type="binding site" evidence="9">
    <location>
        <begin position="180"/>
        <end position="181"/>
    </location>
    <ligand>
        <name>ATP</name>
        <dbReference type="ChEBI" id="CHEBI:30616"/>
    </ligand>
</feature>
<gene>
    <name evidence="9 10" type="primary">bioD</name>
    <name evidence="10" type="ORF">IAD41_10060</name>
</gene>
<evidence type="ECO:0000313" key="10">
    <source>
        <dbReference type="EMBL" id="HIS83935.1"/>
    </source>
</evidence>
<protein>
    <recommendedName>
        <fullName evidence="9">ATP-dependent dethiobiotin synthetase BioD</fullName>
        <ecNumber evidence="9">6.3.3.3</ecNumber>
    </recommendedName>
    <alternativeName>
        <fullName evidence="9">DTB synthetase</fullName>
        <shortName evidence="9">DTBS</shortName>
    </alternativeName>
    <alternativeName>
        <fullName evidence="9">Dethiobiotin synthase</fullName>
    </alternativeName>
</protein>
<comment type="catalytic activity">
    <reaction evidence="8">
        <text>(7R,8S)-8-amino-7-(carboxyamino)nonanoate + ATP = (4R,5S)-dethiobiotin + ADP + phosphate + H(+)</text>
        <dbReference type="Rhea" id="RHEA:63684"/>
        <dbReference type="ChEBI" id="CHEBI:15378"/>
        <dbReference type="ChEBI" id="CHEBI:30616"/>
        <dbReference type="ChEBI" id="CHEBI:43474"/>
        <dbReference type="ChEBI" id="CHEBI:149470"/>
        <dbReference type="ChEBI" id="CHEBI:149473"/>
        <dbReference type="ChEBI" id="CHEBI:456216"/>
    </reaction>
</comment>
<dbReference type="GO" id="GO:0005829">
    <property type="term" value="C:cytosol"/>
    <property type="evidence" value="ECO:0007669"/>
    <property type="project" value="TreeGrafter"/>
</dbReference>
<keyword evidence="2 9" id="KW-0436">Ligase</keyword>
<feature type="binding site" evidence="9">
    <location>
        <position position="42"/>
    </location>
    <ligand>
        <name>substrate</name>
    </ligand>
</feature>
<comment type="function">
    <text evidence="9">Catalyzes a mechanistically unusual reaction, the ATP-dependent insertion of CO2 between the N7 and N8 nitrogen atoms of 7,8-diaminopelargonic acid (DAPA, also called 7,8-diammoniononanoate) to form a ureido ring.</text>
</comment>
<dbReference type="PANTHER" id="PTHR43210:SF2">
    <property type="entry name" value="ATP-DEPENDENT DETHIOBIOTIN SYNTHETASE BIOD 2"/>
    <property type="match status" value="1"/>
</dbReference>
<dbReference type="PANTHER" id="PTHR43210">
    <property type="entry name" value="DETHIOBIOTIN SYNTHETASE"/>
    <property type="match status" value="1"/>
</dbReference>
<dbReference type="HAMAP" id="MF_00336">
    <property type="entry name" value="BioD"/>
    <property type="match status" value="1"/>
</dbReference>
<comment type="similarity">
    <text evidence="9">Belongs to the dethiobiotin synthetase family.</text>
</comment>
<reference evidence="10" key="1">
    <citation type="submission" date="2020-10" db="EMBL/GenBank/DDBJ databases">
        <authorList>
            <person name="Gilroy R."/>
        </authorList>
    </citation>
    <scope>NUCLEOTIDE SEQUENCE</scope>
    <source>
        <strain evidence="10">CHK152-2994</strain>
    </source>
</reference>
<evidence type="ECO:0000256" key="5">
    <source>
        <dbReference type="ARBA" id="ARBA00022756"/>
    </source>
</evidence>
<dbReference type="InterPro" id="IPR027417">
    <property type="entry name" value="P-loop_NTPase"/>
</dbReference>
<evidence type="ECO:0000256" key="8">
    <source>
        <dbReference type="ARBA" id="ARBA00047386"/>
    </source>
</evidence>
<proteinExistence type="inferred from homology"/>
<feature type="binding site" evidence="9">
    <location>
        <begin position="116"/>
        <end position="119"/>
    </location>
    <ligand>
        <name>ATP</name>
        <dbReference type="ChEBI" id="CHEBI:30616"/>
    </ligand>
</feature>
<evidence type="ECO:0000256" key="6">
    <source>
        <dbReference type="ARBA" id="ARBA00022840"/>
    </source>
</evidence>
<dbReference type="PIRSF" id="PIRSF006755">
    <property type="entry name" value="DTB_synth"/>
    <property type="match status" value="1"/>
</dbReference>
<keyword evidence="6 9" id="KW-0067">ATP-binding</keyword>
<dbReference type="GO" id="GO:0005524">
    <property type="term" value="F:ATP binding"/>
    <property type="evidence" value="ECO:0007669"/>
    <property type="project" value="UniProtKB-UniRule"/>
</dbReference>
<evidence type="ECO:0000256" key="9">
    <source>
        <dbReference type="HAMAP-Rule" id="MF_00336"/>
    </source>
</evidence>
<feature type="binding site" evidence="9">
    <location>
        <position position="55"/>
    </location>
    <ligand>
        <name>Mg(2+)</name>
        <dbReference type="ChEBI" id="CHEBI:18420"/>
    </ligand>
</feature>
<dbReference type="NCBIfam" id="TIGR00347">
    <property type="entry name" value="bioD"/>
    <property type="match status" value="1"/>
</dbReference>
<comment type="cofactor">
    <cofactor evidence="9">
        <name>Mg(2+)</name>
        <dbReference type="ChEBI" id="CHEBI:18420"/>
    </cofactor>
</comment>
<dbReference type="Pfam" id="PF13500">
    <property type="entry name" value="AAA_26"/>
    <property type="match status" value="1"/>
</dbReference>
<keyword evidence="5 9" id="KW-0093">Biotin biosynthesis</keyword>
<evidence type="ECO:0000256" key="1">
    <source>
        <dbReference type="ARBA" id="ARBA00022490"/>
    </source>
</evidence>
<dbReference type="EC" id="6.3.3.3" evidence="9"/>
<comment type="catalytic activity">
    <reaction evidence="9">
        <text>(7R,8S)-7,8-diammoniononanoate + CO2 + ATP = (4R,5S)-dethiobiotin + ADP + phosphate + 3 H(+)</text>
        <dbReference type="Rhea" id="RHEA:15805"/>
        <dbReference type="ChEBI" id="CHEBI:15378"/>
        <dbReference type="ChEBI" id="CHEBI:16526"/>
        <dbReference type="ChEBI" id="CHEBI:30616"/>
        <dbReference type="ChEBI" id="CHEBI:43474"/>
        <dbReference type="ChEBI" id="CHEBI:149469"/>
        <dbReference type="ChEBI" id="CHEBI:149473"/>
        <dbReference type="ChEBI" id="CHEBI:456216"/>
        <dbReference type="EC" id="6.3.3.3"/>
    </reaction>
</comment>
<dbReference type="GO" id="GO:0009102">
    <property type="term" value="P:biotin biosynthetic process"/>
    <property type="evidence" value="ECO:0007669"/>
    <property type="project" value="UniProtKB-UniRule"/>
</dbReference>
<dbReference type="Gene3D" id="3.40.50.300">
    <property type="entry name" value="P-loop containing nucleotide triphosphate hydrolases"/>
    <property type="match status" value="1"/>
</dbReference>
<keyword evidence="3 9" id="KW-0479">Metal-binding</keyword>
<evidence type="ECO:0000256" key="4">
    <source>
        <dbReference type="ARBA" id="ARBA00022741"/>
    </source>
</evidence>